<name>W9C1L5_SCLBF</name>
<dbReference type="Gene3D" id="3.30.710.10">
    <property type="entry name" value="Potassium Channel Kv1.1, Chain A"/>
    <property type="match status" value="1"/>
</dbReference>
<dbReference type="Proteomes" id="UP000019487">
    <property type="component" value="Unassembled WGS sequence"/>
</dbReference>
<dbReference type="HOGENOM" id="CLU_1321588_0_0_1"/>
<gene>
    <name evidence="2" type="ORF">SBOR_9990</name>
</gene>
<sequence>MSEPWDPAILGDEMVRIFVGEDLGEDFTVHRKFLCSRWEYFVGVIADADQYAHAGKPTFLGLPEETSETFEALMDYHYNGELPYFELYNLTILTSHQRQERRKEFETHSSLMRSLFYLADRLEDKVLMGKIMDQIQEEYAAPGRVFFCDKVIREIHANSKKTNLLYQYALYNMLKELKGRDENSIKACNLLMEELPGLRADVMKFRCL</sequence>
<dbReference type="AlphaFoldDB" id="W9C1L5"/>
<dbReference type="PROSITE" id="PS50097">
    <property type="entry name" value="BTB"/>
    <property type="match status" value="1"/>
</dbReference>
<feature type="domain" description="BTB" evidence="1">
    <location>
        <begin position="13"/>
        <end position="86"/>
    </location>
</feature>
<proteinExistence type="predicted"/>
<dbReference type="EMBL" id="AYSA01000847">
    <property type="protein sequence ID" value="ESZ89623.1"/>
    <property type="molecule type" value="Genomic_DNA"/>
</dbReference>
<dbReference type="InterPro" id="IPR011333">
    <property type="entry name" value="SKP1/BTB/POZ_sf"/>
</dbReference>
<comment type="caution">
    <text evidence="2">The sequence shown here is derived from an EMBL/GenBank/DDBJ whole genome shotgun (WGS) entry which is preliminary data.</text>
</comment>
<protein>
    <recommendedName>
        <fullName evidence="1">BTB domain-containing protein</fullName>
    </recommendedName>
</protein>
<keyword evidence="3" id="KW-1185">Reference proteome</keyword>
<evidence type="ECO:0000259" key="1">
    <source>
        <dbReference type="PROSITE" id="PS50097"/>
    </source>
</evidence>
<accession>W9C1L5</accession>
<evidence type="ECO:0000313" key="2">
    <source>
        <dbReference type="EMBL" id="ESZ89623.1"/>
    </source>
</evidence>
<dbReference type="InterPro" id="IPR000210">
    <property type="entry name" value="BTB/POZ_dom"/>
</dbReference>
<dbReference type="Pfam" id="PF00651">
    <property type="entry name" value="BTB"/>
    <property type="match status" value="1"/>
</dbReference>
<organism evidence="2 3">
    <name type="scientific">Sclerotinia borealis (strain F-4128)</name>
    <dbReference type="NCBI Taxonomy" id="1432307"/>
    <lineage>
        <taxon>Eukaryota</taxon>
        <taxon>Fungi</taxon>
        <taxon>Dikarya</taxon>
        <taxon>Ascomycota</taxon>
        <taxon>Pezizomycotina</taxon>
        <taxon>Leotiomycetes</taxon>
        <taxon>Helotiales</taxon>
        <taxon>Sclerotiniaceae</taxon>
        <taxon>Sclerotinia</taxon>
    </lineage>
</organism>
<evidence type="ECO:0000313" key="3">
    <source>
        <dbReference type="Proteomes" id="UP000019487"/>
    </source>
</evidence>
<reference evidence="2 3" key="1">
    <citation type="journal article" date="2014" name="Genome Announc.">
        <title>Draft genome sequence of Sclerotinia borealis, a psychrophilic plant pathogenic fungus.</title>
        <authorList>
            <person name="Mardanov A.V."/>
            <person name="Beletsky A.V."/>
            <person name="Kadnikov V.V."/>
            <person name="Ignatov A.N."/>
            <person name="Ravin N.V."/>
        </authorList>
    </citation>
    <scope>NUCLEOTIDE SEQUENCE [LARGE SCALE GENOMIC DNA]</scope>
    <source>
        <strain evidence="3">F-4157</strain>
    </source>
</reference>
<dbReference type="SUPFAM" id="SSF54695">
    <property type="entry name" value="POZ domain"/>
    <property type="match status" value="1"/>
</dbReference>